<gene>
    <name evidence="1" type="ORF">BBI00_20390</name>
</gene>
<comment type="caution">
    <text evidence="1">The sequence shown here is derived from an EMBL/GenBank/DDBJ whole genome shotgun (WGS) entry which is preliminary data.</text>
</comment>
<reference evidence="2" key="1">
    <citation type="submission" date="2016-07" db="EMBL/GenBank/DDBJ databases">
        <authorList>
            <person name="Florea S."/>
            <person name="Webb J.S."/>
            <person name="Jaromczyk J."/>
            <person name="Schardl C.L."/>
        </authorList>
    </citation>
    <scope>NUCLEOTIDE SEQUENCE [LARGE SCALE GENOMIC DNA]</scope>
    <source>
        <strain evidence="2">CC-VM-7</strain>
    </source>
</reference>
<accession>A0A1B8ZF93</accession>
<organism evidence="1 2">
    <name type="scientific">Chryseobacterium arthrosphaerae</name>
    <dbReference type="NCBI Taxonomy" id="651561"/>
    <lineage>
        <taxon>Bacteria</taxon>
        <taxon>Pseudomonadati</taxon>
        <taxon>Bacteroidota</taxon>
        <taxon>Flavobacteriia</taxon>
        <taxon>Flavobacteriales</taxon>
        <taxon>Weeksellaceae</taxon>
        <taxon>Chryseobacterium group</taxon>
        <taxon>Chryseobacterium</taxon>
    </lineage>
</organism>
<sequence>MLYNNHQAQKQQYLFKTYVGDLNNDKIPDEIYIREIKCKGSYDDEDGSRVCRVATVILYEDKDKDKSTSWTNSNIVPCSFCSEDEKDPFKEVKIKKNGFSFISVSTNLPSGMKIKKTITFKYDKNRNNFILFKVIQEMESYENGDIKRKVNTETIKDFGIIPFSDYF</sequence>
<dbReference type="RefSeq" id="WP_065400690.1">
    <property type="nucleotide sequence ID" value="NZ_MAYG01000023.1"/>
</dbReference>
<dbReference type="EMBL" id="MAYG01000023">
    <property type="protein sequence ID" value="OCA70196.1"/>
    <property type="molecule type" value="Genomic_DNA"/>
</dbReference>
<name>A0A1B8ZF93_9FLAO</name>
<protein>
    <submittedName>
        <fullName evidence="1">Uncharacterized protein</fullName>
    </submittedName>
</protein>
<evidence type="ECO:0000313" key="1">
    <source>
        <dbReference type="EMBL" id="OCA70196.1"/>
    </source>
</evidence>
<dbReference type="AlphaFoldDB" id="A0A1B8ZF93"/>
<dbReference type="OrthoDB" id="86940at2"/>
<proteinExistence type="predicted"/>
<evidence type="ECO:0000313" key="2">
    <source>
        <dbReference type="Proteomes" id="UP000093432"/>
    </source>
</evidence>
<dbReference type="STRING" id="651561.BBI00_20390"/>
<dbReference type="Proteomes" id="UP000093432">
    <property type="component" value="Unassembled WGS sequence"/>
</dbReference>